<keyword evidence="1" id="KW-0812">Transmembrane</keyword>
<keyword evidence="3" id="KW-1185">Reference proteome</keyword>
<dbReference type="NCBIfam" id="NF033488">
    <property type="entry name" value="lmo0937_fam_TM"/>
    <property type="match status" value="1"/>
</dbReference>
<dbReference type="RefSeq" id="WP_130020359.1">
    <property type="nucleotide sequence ID" value="NZ_SEWF01000008.1"/>
</dbReference>
<sequence length="52" mass="5675">MGNLLYLIAVILIIGWVLGFFVYSAGGLIHILLVIAAIAIVLRLIRGDRVIK</sequence>
<reference evidence="2 3" key="1">
    <citation type="submission" date="2019-02" db="EMBL/GenBank/DDBJ databases">
        <title>Bacterial novel species Emticicia sp. 17J42-9 isolated from soil.</title>
        <authorList>
            <person name="Jung H.-Y."/>
        </authorList>
    </citation>
    <scope>NUCLEOTIDE SEQUENCE [LARGE SCALE GENOMIC DNA]</scope>
    <source>
        <strain evidence="2 3">17J42-9</strain>
    </source>
</reference>
<organism evidence="2 3">
    <name type="scientific">Emticicia agri</name>
    <dbReference type="NCBI Taxonomy" id="2492393"/>
    <lineage>
        <taxon>Bacteria</taxon>
        <taxon>Pseudomonadati</taxon>
        <taxon>Bacteroidota</taxon>
        <taxon>Cytophagia</taxon>
        <taxon>Cytophagales</taxon>
        <taxon>Leadbetterellaceae</taxon>
        <taxon>Emticicia</taxon>
    </lineage>
</organism>
<keyword evidence="1" id="KW-1133">Transmembrane helix</keyword>
<dbReference type="InterPro" id="IPR043727">
    <property type="entry name" value="Lmo0937-like"/>
</dbReference>
<protein>
    <submittedName>
        <fullName evidence="2">Lmo0937 family membrane protein</fullName>
    </submittedName>
</protein>
<accession>A0A4Q5M3E4</accession>
<comment type="caution">
    <text evidence="2">The sequence shown here is derived from an EMBL/GenBank/DDBJ whole genome shotgun (WGS) entry which is preliminary data.</text>
</comment>
<dbReference type="AlphaFoldDB" id="A0A4Q5M3E4"/>
<keyword evidence="1" id="KW-0472">Membrane</keyword>
<evidence type="ECO:0000313" key="2">
    <source>
        <dbReference type="EMBL" id="RYU96377.1"/>
    </source>
</evidence>
<evidence type="ECO:0000256" key="1">
    <source>
        <dbReference type="SAM" id="Phobius"/>
    </source>
</evidence>
<proteinExistence type="predicted"/>
<dbReference type="Proteomes" id="UP000293162">
    <property type="component" value="Unassembled WGS sequence"/>
</dbReference>
<evidence type="ECO:0000313" key="3">
    <source>
        <dbReference type="Proteomes" id="UP000293162"/>
    </source>
</evidence>
<dbReference type="EMBL" id="SEWF01000008">
    <property type="protein sequence ID" value="RYU96377.1"/>
    <property type="molecule type" value="Genomic_DNA"/>
</dbReference>
<dbReference type="Pfam" id="PF18919">
    <property type="entry name" value="DUF5670"/>
    <property type="match status" value="1"/>
</dbReference>
<gene>
    <name evidence="2" type="ORF">EWM59_07645</name>
</gene>
<feature type="transmembrane region" description="Helical" evidence="1">
    <location>
        <begin position="5"/>
        <end position="22"/>
    </location>
</feature>
<name>A0A4Q5M3E4_9BACT</name>
<feature type="transmembrane region" description="Helical" evidence="1">
    <location>
        <begin position="28"/>
        <end position="45"/>
    </location>
</feature>